<reference evidence="1" key="1">
    <citation type="journal article" date="2014" name="Front. Microbiol.">
        <title>High frequency of phylogenetically diverse reductive dehalogenase-homologous genes in deep subseafloor sedimentary metagenomes.</title>
        <authorList>
            <person name="Kawai M."/>
            <person name="Futagami T."/>
            <person name="Toyoda A."/>
            <person name="Takaki Y."/>
            <person name="Nishi S."/>
            <person name="Hori S."/>
            <person name="Arai W."/>
            <person name="Tsubouchi T."/>
            <person name="Morono Y."/>
            <person name="Uchiyama I."/>
            <person name="Ito T."/>
            <person name="Fujiyama A."/>
            <person name="Inagaki F."/>
            <person name="Takami H."/>
        </authorList>
    </citation>
    <scope>NUCLEOTIDE SEQUENCE</scope>
    <source>
        <strain evidence="1">Expedition CK06-06</strain>
    </source>
</reference>
<name>X1MR03_9ZZZZ</name>
<gene>
    <name evidence="1" type="ORF">S06H3_13945</name>
</gene>
<dbReference type="EMBL" id="BARV01006812">
    <property type="protein sequence ID" value="GAI17115.1"/>
    <property type="molecule type" value="Genomic_DNA"/>
</dbReference>
<evidence type="ECO:0000313" key="1">
    <source>
        <dbReference type="EMBL" id="GAI17115.1"/>
    </source>
</evidence>
<feature type="non-terminal residue" evidence="1">
    <location>
        <position position="1"/>
    </location>
</feature>
<comment type="caution">
    <text evidence="1">The sequence shown here is derived from an EMBL/GenBank/DDBJ whole genome shotgun (WGS) entry which is preliminary data.</text>
</comment>
<proteinExistence type="predicted"/>
<protein>
    <submittedName>
        <fullName evidence="1">Uncharacterized protein</fullName>
    </submittedName>
</protein>
<organism evidence="1">
    <name type="scientific">marine sediment metagenome</name>
    <dbReference type="NCBI Taxonomy" id="412755"/>
    <lineage>
        <taxon>unclassified sequences</taxon>
        <taxon>metagenomes</taxon>
        <taxon>ecological metagenomes</taxon>
    </lineage>
</organism>
<accession>X1MR03</accession>
<sequence length="32" mass="3227">YYAGNVVGLSVYVGHGLAWGTSVGGQVVVIGF</sequence>
<dbReference type="AlphaFoldDB" id="X1MR03"/>